<dbReference type="AlphaFoldDB" id="A0AAX6F4L0"/>
<feature type="region of interest" description="Disordered" evidence="1">
    <location>
        <begin position="95"/>
        <end position="140"/>
    </location>
</feature>
<accession>A0AAX6F4L0</accession>
<dbReference type="Proteomes" id="UP001140949">
    <property type="component" value="Unassembled WGS sequence"/>
</dbReference>
<comment type="caution">
    <text evidence="2">The sequence shown here is derived from an EMBL/GenBank/DDBJ whole genome shotgun (WGS) entry which is preliminary data.</text>
</comment>
<name>A0AAX6F4L0_IRIPA</name>
<evidence type="ECO:0000313" key="2">
    <source>
        <dbReference type="EMBL" id="KAJ6811123.1"/>
    </source>
</evidence>
<reference evidence="2" key="2">
    <citation type="submission" date="2023-04" db="EMBL/GenBank/DDBJ databases">
        <authorList>
            <person name="Bruccoleri R.E."/>
            <person name="Oakeley E.J."/>
            <person name="Faust A.-M."/>
            <person name="Dessus-Babus S."/>
            <person name="Altorfer M."/>
            <person name="Burckhardt D."/>
            <person name="Oertli M."/>
            <person name="Naumann U."/>
            <person name="Petersen F."/>
            <person name="Wong J."/>
        </authorList>
    </citation>
    <scope>NUCLEOTIDE SEQUENCE</scope>
    <source>
        <strain evidence="2">GSM-AAB239-AS_SAM_17_03QT</strain>
        <tissue evidence="2">Leaf</tissue>
    </source>
</reference>
<evidence type="ECO:0000256" key="1">
    <source>
        <dbReference type="SAM" id="MobiDB-lite"/>
    </source>
</evidence>
<organism evidence="2 3">
    <name type="scientific">Iris pallida</name>
    <name type="common">Sweet iris</name>
    <dbReference type="NCBI Taxonomy" id="29817"/>
    <lineage>
        <taxon>Eukaryota</taxon>
        <taxon>Viridiplantae</taxon>
        <taxon>Streptophyta</taxon>
        <taxon>Embryophyta</taxon>
        <taxon>Tracheophyta</taxon>
        <taxon>Spermatophyta</taxon>
        <taxon>Magnoliopsida</taxon>
        <taxon>Liliopsida</taxon>
        <taxon>Asparagales</taxon>
        <taxon>Iridaceae</taxon>
        <taxon>Iridoideae</taxon>
        <taxon>Irideae</taxon>
        <taxon>Iris</taxon>
    </lineage>
</organism>
<protein>
    <submittedName>
        <fullName evidence="2">Uncharacterized protein</fullName>
    </submittedName>
</protein>
<evidence type="ECO:0000313" key="3">
    <source>
        <dbReference type="Proteomes" id="UP001140949"/>
    </source>
</evidence>
<reference evidence="2" key="1">
    <citation type="journal article" date="2023" name="GigaByte">
        <title>Genome assembly of the bearded iris, Iris pallida Lam.</title>
        <authorList>
            <person name="Bruccoleri R.E."/>
            <person name="Oakeley E.J."/>
            <person name="Faust A.M.E."/>
            <person name="Altorfer M."/>
            <person name="Dessus-Babus S."/>
            <person name="Burckhardt D."/>
            <person name="Oertli M."/>
            <person name="Naumann U."/>
            <person name="Petersen F."/>
            <person name="Wong J."/>
        </authorList>
    </citation>
    <scope>NUCLEOTIDE SEQUENCE</scope>
    <source>
        <strain evidence="2">GSM-AAB239-AS_SAM_17_03QT</strain>
    </source>
</reference>
<proteinExistence type="predicted"/>
<sequence length="199" mass="21176">MFIPNPTVSEDARPPCFPLCRPQSRRLLAPDLLLHSQTQLQSLVCIPTNTLWAPGGIPLLISAVYDVCSHRHLSLPGPASHSPTRCLAATCVPSSSAVSSPYCADRRRSRRPSPGTAKLWASPHQKPSTTQKEESGKPNLAMAAPPVRRSIPATGAAPHNVPIARACSPASRSHGRAHVDHPMLGLTDLLSGSLSDSSR</sequence>
<dbReference type="EMBL" id="JANAVB010031819">
    <property type="protein sequence ID" value="KAJ6811123.1"/>
    <property type="molecule type" value="Genomic_DNA"/>
</dbReference>
<keyword evidence="3" id="KW-1185">Reference proteome</keyword>
<gene>
    <name evidence="2" type="ORF">M6B38_155295</name>
</gene>